<accession>A0ABW1ZCB5</accession>
<feature type="transmembrane region" description="Helical" evidence="6">
    <location>
        <begin position="408"/>
        <end position="432"/>
    </location>
</feature>
<evidence type="ECO:0000256" key="3">
    <source>
        <dbReference type="ARBA" id="ARBA00022692"/>
    </source>
</evidence>
<evidence type="ECO:0000313" key="8">
    <source>
        <dbReference type="Proteomes" id="UP001596391"/>
    </source>
</evidence>
<evidence type="ECO:0000256" key="2">
    <source>
        <dbReference type="ARBA" id="ARBA00022475"/>
    </source>
</evidence>
<name>A0ABW1ZCB5_9BACT</name>
<dbReference type="PANTHER" id="PTHR42770">
    <property type="entry name" value="AMINO ACID TRANSPORTER-RELATED"/>
    <property type="match status" value="1"/>
</dbReference>
<protein>
    <submittedName>
        <fullName evidence="7">APC family permease</fullName>
    </submittedName>
</protein>
<sequence length="466" mass="49892">MDSATHAPEASDHGLKRQMSMRDLVLAQVLTVVGSAWVGIAAGLGRGAFVAWIVAFAAFYAPMAVAVFYLNRAMPLEGGLYVWAKRAFGDAMGFMVAFNVWAYAISSIAAILFQIPSEMAFMIGPRAASLPENHLLVYAILAVIVLALTWTALRGLGFGKWLHNLSGAAMIAAFALLIVAPLWAWMHGAPITYHPAPLHLPPHDPTSLSLFGQVIFAAAGLEYIAIMAGETHAAESAISRSVIIATPIVFLMFTLGTASVLSFHGLHPHEPINYVAPIPQTLAQAFGEHGPMAWVSKLIILLLQIRIIGASSYLFTGATRLPMTAGWDHLIPAWFAKLNDRKIPANSILLTSLVIVALLLLASTGVHAAEAFNILNDASSEFYNLAYLAMFLIPICGAASVRYTMPRWAALLCGLGTVATLFAIALNAYPFVSVGSPWGFAVKIIVTTVAVNALGYAFYAMRTKKA</sequence>
<feature type="transmembrane region" description="Helical" evidence="6">
    <location>
        <begin position="382"/>
        <end position="401"/>
    </location>
</feature>
<feature type="transmembrane region" description="Helical" evidence="6">
    <location>
        <begin position="438"/>
        <end position="459"/>
    </location>
</feature>
<feature type="transmembrane region" description="Helical" evidence="6">
    <location>
        <begin position="24"/>
        <end position="43"/>
    </location>
</feature>
<feature type="transmembrane region" description="Helical" evidence="6">
    <location>
        <begin position="343"/>
        <end position="362"/>
    </location>
</feature>
<dbReference type="InterPro" id="IPR050367">
    <property type="entry name" value="APC_superfamily"/>
</dbReference>
<feature type="transmembrane region" description="Helical" evidence="6">
    <location>
        <begin position="91"/>
        <end position="115"/>
    </location>
</feature>
<dbReference type="PANTHER" id="PTHR42770:SF7">
    <property type="entry name" value="MEMBRANE PROTEIN"/>
    <property type="match status" value="1"/>
</dbReference>
<feature type="transmembrane region" description="Helical" evidence="6">
    <location>
        <begin position="165"/>
        <end position="186"/>
    </location>
</feature>
<reference evidence="8" key="1">
    <citation type="journal article" date="2019" name="Int. J. Syst. Evol. Microbiol.">
        <title>The Global Catalogue of Microorganisms (GCM) 10K type strain sequencing project: providing services to taxonomists for standard genome sequencing and annotation.</title>
        <authorList>
            <consortium name="The Broad Institute Genomics Platform"/>
            <consortium name="The Broad Institute Genome Sequencing Center for Infectious Disease"/>
            <person name="Wu L."/>
            <person name="Ma J."/>
        </authorList>
    </citation>
    <scope>NUCLEOTIDE SEQUENCE [LARGE SCALE GENOMIC DNA]</scope>
    <source>
        <strain evidence="8">CGMCC 1.16026</strain>
    </source>
</reference>
<feature type="transmembrane region" description="Helical" evidence="6">
    <location>
        <begin position="135"/>
        <end position="153"/>
    </location>
</feature>
<evidence type="ECO:0000256" key="1">
    <source>
        <dbReference type="ARBA" id="ARBA00004651"/>
    </source>
</evidence>
<evidence type="ECO:0000256" key="4">
    <source>
        <dbReference type="ARBA" id="ARBA00022989"/>
    </source>
</evidence>
<proteinExistence type="predicted"/>
<organism evidence="7 8">
    <name type="scientific">Granulicella cerasi</name>
    <dbReference type="NCBI Taxonomy" id="741063"/>
    <lineage>
        <taxon>Bacteria</taxon>
        <taxon>Pseudomonadati</taxon>
        <taxon>Acidobacteriota</taxon>
        <taxon>Terriglobia</taxon>
        <taxon>Terriglobales</taxon>
        <taxon>Acidobacteriaceae</taxon>
        <taxon>Granulicella</taxon>
    </lineage>
</organism>
<feature type="transmembrane region" description="Helical" evidence="6">
    <location>
        <begin position="206"/>
        <end position="229"/>
    </location>
</feature>
<dbReference type="EMBL" id="JBHSWI010000001">
    <property type="protein sequence ID" value="MFC6646683.1"/>
    <property type="molecule type" value="Genomic_DNA"/>
</dbReference>
<evidence type="ECO:0000256" key="6">
    <source>
        <dbReference type="SAM" id="Phobius"/>
    </source>
</evidence>
<dbReference type="RefSeq" id="WP_263370334.1">
    <property type="nucleotide sequence ID" value="NZ_JAGSYD010000001.1"/>
</dbReference>
<dbReference type="Proteomes" id="UP001596391">
    <property type="component" value="Unassembled WGS sequence"/>
</dbReference>
<comment type="caution">
    <text evidence="7">The sequence shown here is derived from an EMBL/GenBank/DDBJ whole genome shotgun (WGS) entry which is preliminary data.</text>
</comment>
<keyword evidence="4 6" id="KW-1133">Transmembrane helix</keyword>
<feature type="transmembrane region" description="Helical" evidence="6">
    <location>
        <begin position="294"/>
        <end position="315"/>
    </location>
</feature>
<keyword evidence="8" id="KW-1185">Reference proteome</keyword>
<evidence type="ECO:0000313" key="7">
    <source>
        <dbReference type="EMBL" id="MFC6646683.1"/>
    </source>
</evidence>
<dbReference type="Pfam" id="PF13520">
    <property type="entry name" value="AA_permease_2"/>
    <property type="match status" value="1"/>
</dbReference>
<gene>
    <name evidence="7" type="ORF">ACFQBQ_14020</name>
</gene>
<dbReference type="Gene3D" id="1.20.1740.10">
    <property type="entry name" value="Amino acid/polyamine transporter I"/>
    <property type="match status" value="1"/>
</dbReference>
<evidence type="ECO:0000256" key="5">
    <source>
        <dbReference type="ARBA" id="ARBA00023136"/>
    </source>
</evidence>
<keyword evidence="5 6" id="KW-0472">Membrane</keyword>
<dbReference type="InterPro" id="IPR002293">
    <property type="entry name" value="AA/rel_permease1"/>
</dbReference>
<feature type="transmembrane region" description="Helical" evidence="6">
    <location>
        <begin position="49"/>
        <end position="70"/>
    </location>
</feature>
<keyword evidence="2" id="KW-1003">Cell membrane</keyword>
<comment type="subcellular location">
    <subcellularLocation>
        <location evidence="1">Cell membrane</location>
        <topology evidence="1">Multi-pass membrane protein</topology>
    </subcellularLocation>
</comment>
<feature type="transmembrane region" description="Helical" evidence="6">
    <location>
        <begin position="241"/>
        <end position="263"/>
    </location>
</feature>
<keyword evidence="3 6" id="KW-0812">Transmembrane</keyword>
<dbReference type="PIRSF" id="PIRSF006060">
    <property type="entry name" value="AA_transporter"/>
    <property type="match status" value="1"/>
</dbReference>